<evidence type="ECO:0000313" key="2">
    <source>
        <dbReference type="Ensembl" id="ENSXETP00000100208"/>
    </source>
</evidence>
<sequence length="822" mass="92968">MSRIDICLGLRDLLPHVTEIEFLTRMCSDHAPLLISLRRSNSNPLGHWRLPAKWIVNPKVEERVFPQLTQYWDVNQGTAKAHVVWDAGKAFIRGMYISLIKAARQEYGQTLSLAQDALAKAEADLSLVQSDETELGMQTAQRDIDLLLTEKYSQRELHRTAAWYDKGDKNGKLLALLAKGDVPRTVIRSVRDGTNELTDPEQMTEHFRQYFKRTYQVPLDNSVQGLTEYLNDIEFPEVPLDLVRQLDKDITVDEVKEAIKAFPSGKTPGPDGIPIEWYKKYADFLSPKMVELFNGNNQPNTLPDSCYDAYVTLILKPDKPPEQCESYRPISLLNSDIKIFAKILANRLKLVIPELIHPDQTGFMPSKATDINLRRLFTNLSILHENPGNRIVVALDTAKAFDTVQWHYLWEVLTRYGFGPRYRNWIQMLYARPRAKILVNGRLTEAISLERGTRQGCPLSPMLFALAIEPLAIRIRAHEAIEGLRIGNITEKISLYADDMLLYLANSHQALMNLLAVLSEFGRYSGLRINHSKSIIFPIDPLPPGTPEYISQLQVVSSFKYLGITVHKDLNKYEQLNLNPVVQALTNKVAIWQDLPLSLPGRVNILKMIFLPKFLYPLHNAPITPRAKWFSGVDRIIREFLWAGDHPRLNIKILQAPSSGGGLALPNFNFYFLAAQLVYAHWWMVPNINNPAVVLEAATLGSYEALAKLPYRGTSPLYATTPPMATVVRAFQKSQKLAHGSLETWSPQTPLWGNKQLSHLHALPDIARWAQLGIKTLEDIVAGGECKTYDTLRQEMHPPPRICSLDSCSYAMPLTPNSLLGP</sequence>
<evidence type="ECO:0000259" key="1">
    <source>
        <dbReference type="PROSITE" id="PS50878"/>
    </source>
</evidence>
<dbReference type="AlphaFoldDB" id="A0A6I8T0L1"/>
<dbReference type="PANTHER" id="PTHR31635">
    <property type="entry name" value="REVERSE TRANSCRIPTASE DOMAIN-CONTAINING PROTEIN-RELATED"/>
    <property type="match status" value="1"/>
</dbReference>
<dbReference type="CDD" id="cd01650">
    <property type="entry name" value="RT_nLTR_like"/>
    <property type="match status" value="1"/>
</dbReference>
<reference evidence="2" key="1">
    <citation type="journal article" date="2010" name="Science">
        <title>The genome of the Western clawed frog Xenopus tropicalis.</title>
        <authorList>
            <person name="Hellsten U."/>
            <person name="Harland R.M."/>
            <person name="Gilchrist M.J."/>
            <person name="Hendrix D."/>
            <person name="Jurka J."/>
            <person name="Kapitonov V."/>
            <person name="Ovcharenko I."/>
            <person name="Putnam N.H."/>
            <person name="Shu S."/>
            <person name="Taher L."/>
            <person name="Blitz I.L."/>
            <person name="Blumberg B."/>
            <person name="Dichmann D.S."/>
            <person name="Dubchak I."/>
            <person name="Amaya E."/>
            <person name="Detter J.C."/>
            <person name="Fletcher R."/>
            <person name="Gerhard D.S."/>
            <person name="Goodstein D."/>
            <person name="Graves T."/>
            <person name="Grigoriev I.V."/>
            <person name="Grimwood J."/>
            <person name="Kawashima T."/>
            <person name="Lindquist E."/>
            <person name="Lucas S.M."/>
            <person name="Mead P.E."/>
            <person name="Mitros T."/>
            <person name="Ogino H."/>
            <person name="Ohta Y."/>
            <person name="Poliakov A.V."/>
            <person name="Pollet N."/>
            <person name="Robert J."/>
            <person name="Salamov A."/>
            <person name="Sater A.K."/>
            <person name="Schmutz J."/>
            <person name="Terry A."/>
            <person name="Vize P.D."/>
            <person name="Warren W.C."/>
            <person name="Wells D."/>
            <person name="Wills A."/>
            <person name="Wilson R.K."/>
            <person name="Zimmerman L.B."/>
            <person name="Zorn A.M."/>
            <person name="Grainger R."/>
            <person name="Grammer T."/>
            <person name="Khokha M.K."/>
            <person name="Richardson P.M."/>
            <person name="Rokhsar D.S."/>
        </authorList>
    </citation>
    <scope>NUCLEOTIDE SEQUENCE [LARGE SCALE GENOMIC DNA]</scope>
    <source>
        <strain evidence="2">Nigerian</strain>
    </source>
</reference>
<accession>A0A6I8T0L1</accession>
<organism evidence="2">
    <name type="scientific">Xenopus tropicalis</name>
    <name type="common">Western clawed frog</name>
    <name type="synonym">Silurana tropicalis</name>
    <dbReference type="NCBI Taxonomy" id="8364"/>
    <lineage>
        <taxon>Eukaryota</taxon>
        <taxon>Metazoa</taxon>
        <taxon>Chordata</taxon>
        <taxon>Craniata</taxon>
        <taxon>Vertebrata</taxon>
        <taxon>Euteleostomi</taxon>
        <taxon>Amphibia</taxon>
        <taxon>Batrachia</taxon>
        <taxon>Anura</taxon>
        <taxon>Pipoidea</taxon>
        <taxon>Pipidae</taxon>
        <taxon>Xenopodinae</taxon>
        <taxon>Xenopus</taxon>
        <taxon>Silurana</taxon>
    </lineage>
</organism>
<dbReference type="GeneTree" id="ENSGT00940000163630"/>
<feature type="domain" description="Reverse transcriptase" evidence="1">
    <location>
        <begin position="295"/>
        <end position="566"/>
    </location>
</feature>
<dbReference type="InterPro" id="IPR000477">
    <property type="entry name" value="RT_dom"/>
</dbReference>
<proteinExistence type="predicted"/>
<reference evidence="2" key="2">
    <citation type="submission" date="2020-05" db="UniProtKB">
        <authorList>
            <consortium name="Ensembl"/>
        </authorList>
    </citation>
    <scope>IDENTIFICATION</scope>
</reference>
<dbReference type="PROSITE" id="PS50878">
    <property type="entry name" value="RT_POL"/>
    <property type="match status" value="1"/>
</dbReference>
<dbReference type="InterPro" id="IPR043502">
    <property type="entry name" value="DNA/RNA_pol_sf"/>
</dbReference>
<dbReference type="PANTHER" id="PTHR31635:SF196">
    <property type="entry name" value="REVERSE TRANSCRIPTASE DOMAIN-CONTAINING PROTEIN-RELATED"/>
    <property type="match status" value="1"/>
</dbReference>
<dbReference type="Ensembl" id="ENSXETT00000086053">
    <property type="protein sequence ID" value="ENSXETP00000100208"/>
    <property type="gene ID" value="ENSXETG00000037891"/>
</dbReference>
<dbReference type="InParanoid" id="A0A6I8T0L1"/>
<protein>
    <recommendedName>
        <fullName evidence="1">Reverse transcriptase domain-containing protein</fullName>
    </recommendedName>
</protein>
<dbReference type="Pfam" id="PF00078">
    <property type="entry name" value="RVT_1"/>
    <property type="match status" value="1"/>
</dbReference>
<name>A0A6I8T0L1_XENTR</name>
<dbReference type="SUPFAM" id="SSF56672">
    <property type="entry name" value="DNA/RNA polymerases"/>
    <property type="match status" value="1"/>
</dbReference>